<dbReference type="InterPro" id="IPR009061">
    <property type="entry name" value="DNA-bd_dom_put_sf"/>
</dbReference>
<keyword evidence="4" id="KW-0238">DNA-binding</keyword>
<dbReference type="GO" id="GO:0003700">
    <property type="term" value="F:DNA-binding transcription factor activity"/>
    <property type="evidence" value="ECO:0007669"/>
    <property type="project" value="InterPro"/>
</dbReference>
<dbReference type="GO" id="GO:0051537">
    <property type="term" value="F:2 iron, 2 sulfur cluster binding"/>
    <property type="evidence" value="ECO:0007669"/>
    <property type="project" value="UniProtKB-KW"/>
</dbReference>
<gene>
    <name evidence="6" type="primary">soxR</name>
    <name evidence="6" type="ORF">H1D41_17755</name>
</gene>
<evidence type="ECO:0000256" key="2">
    <source>
        <dbReference type="ARBA" id="ARBA00023004"/>
    </source>
</evidence>
<dbReference type="Pfam" id="PF13411">
    <property type="entry name" value="MerR_1"/>
    <property type="match status" value="1"/>
</dbReference>
<dbReference type="InterPro" id="IPR047057">
    <property type="entry name" value="MerR_fam"/>
</dbReference>
<evidence type="ECO:0000256" key="4">
    <source>
        <dbReference type="ARBA" id="ARBA00023125"/>
    </source>
</evidence>
<dbReference type="Gene3D" id="1.10.1660.10">
    <property type="match status" value="1"/>
</dbReference>
<keyword evidence="1" id="KW-0479">Metal-binding</keyword>
<dbReference type="RefSeq" id="WP_107495162.1">
    <property type="nucleotide sequence ID" value="NZ_JADCKQ010000021.1"/>
</dbReference>
<evidence type="ECO:0000256" key="1">
    <source>
        <dbReference type="ARBA" id="ARBA00022714"/>
    </source>
</evidence>
<feature type="domain" description="HTH merR-type" evidence="5">
    <location>
        <begin position="6"/>
        <end position="74"/>
    </location>
</feature>
<evidence type="ECO:0000256" key="3">
    <source>
        <dbReference type="ARBA" id="ARBA00023014"/>
    </source>
</evidence>
<evidence type="ECO:0000259" key="5">
    <source>
        <dbReference type="PROSITE" id="PS50937"/>
    </source>
</evidence>
<dbReference type="GO" id="GO:0006979">
    <property type="term" value="P:response to oxidative stress"/>
    <property type="evidence" value="ECO:0007669"/>
    <property type="project" value="InterPro"/>
</dbReference>
<protein>
    <submittedName>
        <fullName evidence="6">Redox-sensitive transcriptional activator SoxR</fullName>
    </submittedName>
</protein>
<dbReference type="InterPro" id="IPR000551">
    <property type="entry name" value="MerR-type_HTH_dom"/>
</dbReference>
<dbReference type="PROSITE" id="PS50937">
    <property type="entry name" value="HTH_MERR_2"/>
    <property type="match status" value="1"/>
</dbReference>
<dbReference type="EMBL" id="JADCKQ010000021">
    <property type="protein sequence ID" value="MBI1495485.1"/>
    <property type="molecule type" value="Genomic_DNA"/>
</dbReference>
<evidence type="ECO:0000313" key="7">
    <source>
        <dbReference type="Proteomes" id="UP000640583"/>
    </source>
</evidence>
<evidence type="ECO:0000313" key="6">
    <source>
        <dbReference type="EMBL" id="MBI1495485.1"/>
    </source>
</evidence>
<reference evidence="6" key="1">
    <citation type="submission" date="2020-10" db="EMBL/GenBank/DDBJ databases">
        <title>Paenihalocynthiibacter styelae gen. nov., sp. nov., isolated from stalked sea squirt Styela clava.</title>
        <authorList>
            <person name="Kim Y.-O."/>
            <person name="Yoon J.-H."/>
        </authorList>
    </citation>
    <scope>NUCLEOTIDE SEQUENCE</scope>
    <source>
        <strain evidence="6">MYP1-1</strain>
    </source>
</reference>
<dbReference type="SUPFAM" id="SSF46955">
    <property type="entry name" value="Putative DNA-binding domain"/>
    <property type="match status" value="1"/>
</dbReference>
<keyword evidence="1" id="KW-0001">2Fe-2S</keyword>
<dbReference type="PROSITE" id="PS00552">
    <property type="entry name" value="HTH_MERR_1"/>
    <property type="match status" value="1"/>
</dbReference>
<organism evidence="6 7">
    <name type="scientific">Halocynthiibacter styelae</name>
    <dbReference type="NCBI Taxonomy" id="2761955"/>
    <lineage>
        <taxon>Bacteria</taxon>
        <taxon>Pseudomonadati</taxon>
        <taxon>Pseudomonadota</taxon>
        <taxon>Alphaproteobacteria</taxon>
        <taxon>Rhodobacterales</taxon>
        <taxon>Paracoccaceae</taxon>
        <taxon>Halocynthiibacter</taxon>
    </lineage>
</organism>
<comment type="caution">
    <text evidence="6">The sequence shown here is derived from an EMBL/GenBank/DDBJ whole genome shotgun (WGS) entry which is preliminary data.</text>
</comment>
<proteinExistence type="predicted"/>
<dbReference type="PANTHER" id="PTHR30204">
    <property type="entry name" value="REDOX-CYCLING DRUG-SENSING TRANSCRIPTIONAL ACTIVATOR SOXR"/>
    <property type="match status" value="1"/>
</dbReference>
<dbReference type="PANTHER" id="PTHR30204:SF0">
    <property type="entry name" value="REDOX-SENSITIVE TRANSCRIPTIONAL ACTIVATOR SOXR"/>
    <property type="match status" value="1"/>
</dbReference>
<keyword evidence="3" id="KW-0411">Iron-sulfur</keyword>
<keyword evidence="7" id="KW-1185">Reference proteome</keyword>
<dbReference type="Proteomes" id="UP000640583">
    <property type="component" value="Unassembled WGS sequence"/>
</dbReference>
<dbReference type="GO" id="GO:0003677">
    <property type="term" value="F:DNA binding"/>
    <property type="evidence" value="ECO:0007669"/>
    <property type="project" value="UniProtKB-KW"/>
</dbReference>
<sequence length="153" mass="17367">MHHRDFLSIGQLASRTGLAVSAIRYYEEQGLVFSERNAGGQRRFRRADIRRLSFVQIAQQFDFSLKDIAEQLSRLPEGRTPTKADWAKISRHFRADLDARIRTLEGLRDKLDGCIGCGCLSLKKCQLYNPLDNARHKGTGARYLVGDMPEGID</sequence>
<dbReference type="InterPro" id="IPR010211">
    <property type="entry name" value="Redox-sen_tscrpt-act_SoxR"/>
</dbReference>
<name>A0A8J7LLJ7_9RHOB</name>
<dbReference type="AlphaFoldDB" id="A0A8J7LLJ7"/>
<accession>A0A8J7LLJ7</accession>
<keyword evidence="2" id="KW-0408">Iron</keyword>
<dbReference type="PRINTS" id="PR00040">
    <property type="entry name" value="HTHMERR"/>
</dbReference>
<dbReference type="SMART" id="SM00422">
    <property type="entry name" value="HTH_MERR"/>
    <property type="match status" value="1"/>
</dbReference>
<dbReference type="NCBIfam" id="TIGR01950">
    <property type="entry name" value="SoxR"/>
    <property type="match status" value="1"/>
</dbReference>